<reference evidence="2 3" key="1">
    <citation type="submission" date="2023-09" db="EMBL/GenBank/DDBJ databases">
        <authorList>
            <person name="Wang M."/>
        </authorList>
    </citation>
    <scope>NUCLEOTIDE SEQUENCE [LARGE SCALE GENOMIC DNA]</scope>
    <source>
        <strain evidence="2">GT-2023</strain>
        <tissue evidence="2">Liver</tissue>
    </source>
</reference>
<keyword evidence="3" id="KW-1185">Reference proteome</keyword>
<proteinExistence type="predicted"/>
<organism evidence="2 3">
    <name type="scientific">Cirrhinus molitorella</name>
    <name type="common">mud carp</name>
    <dbReference type="NCBI Taxonomy" id="172907"/>
    <lineage>
        <taxon>Eukaryota</taxon>
        <taxon>Metazoa</taxon>
        <taxon>Chordata</taxon>
        <taxon>Craniata</taxon>
        <taxon>Vertebrata</taxon>
        <taxon>Euteleostomi</taxon>
        <taxon>Actinopterygii</taxon>
        <taxon>Neopterygii</taxon>
        <taxon>Teleostei</taxon>
        <taxon>Ostariophysi</taxon>
        <taxon>Cypriniformes</taxon>
        <taxon>Cyprinidae</taxon>
        <taxon>Labeoninae</taxon>
        <taxon>Labeonini</taxon>
        <taxon>Cirrhinus</taxon>
    </lineage>
</organism>
<dbReference type="InterPro" id="IPR036397">
    <property type="entry name" value="RNaseH_sf"/>
</dbReference>
<dbReference type="PANTHER" id="PTHR47331">
    <property type="entry name" value="PHD-TYPE DOMAIN-CONTAINING PROTEIN"/>
    <property type="match status" value="1"/>
</dbReference>
<evidence type="ECO:0000313" key="3">
    <source>
        <dbReference type="Proteomes" id="UP001558613"/>
    </source>
</evidence>
<comment type="caution">
    <text evidence="2">The sequence shown here is derived from an EMBL/GenBank/DDBJ whole genome shotgun (WGS) entry which is preliminary data.</text>
</comment>
<dbReference type="Proteomes" id="UP001558613">
    <property type="component" value="Unassembled WGS sequence"/>
</dbReference>
<sequence length="135" mass="15784">MADLPPARLRIHQPAFYSTVHIDILTSIDTDSFLMALRRFISRRSKPFELLADQGTNFEGGERELKESYPSPTRQPTDQIHLQSTQCTPFRWMLGERNTLLEGCTSSHHWRTDSYRRGTENYLHRDRGNPQLQTH</sequence>
<accession>A0ABR3L509</accession>
<evidence type="ECO:0008006" key="4">
    <source>
        <dbReference type="Google" id="ProtNLM"/>
    </source>
</evidence>
<dbReference type="EMBL" id="JAYMGO010000025">
    <property type="protein sequence ID" value="KAL1248015.1"/>
    <property type="molecule type" value="Genomic_DNA"/>
</dbReference>
<evidence type="ECO:0000256" key="1">
    <source>
        <dbReference type="SAM" id="MobiDB-lite"/>
    </source>
</evidence>
<protein>
    <recommendedName>
        <fullName evidence="4">Integrase catalytic domain-containing protein</fullName>
    </recommendedName>
</protein>
<gene>
    <name evidence="2" type="ORF">QQF64_023391</name>
</gene>
<feature type="region of interest" description="Disordered" evidence="1">
    <location>
        <begin position="55"/>
        <end position="79"/>
    </location>
</feature>
<dbReference type="Gene3D" id="3.30.420.10">
    <property type="entry name" value="Ribonuclease H-like superfamily/Ribonuclease H"/>
    <property type="match status" value="1"/>
</dbReference>
<feature type="compositionally biased region" description="Polar residues" evidence="1">
    <location>
        <begin position="70"/>
        <end position="79"/>
    </location>
</feature>
<evidence type="ECO:0000313" key="2">
    <source>
        <dbReference type="EMBL" id="KAL1248015.1"/>
    </source>
</evidence>
<dbReference type="PANTHER" id="PTHR47331:SF5">
    <property type="entry name" value="RIBONUCLEASE H"/>
    <property type="match status" value="1"/>
</dbReference>
<name>A0ABR3L509_9TELE</name>